<dbReference type="EMBL" id="JAHZSS010000020">
    <property type="protein sequence ID" value="MBW8192215.1"/>
    <property type="molecule type" value="Genomic_DNA"/>
</dbReference>
<evidence type="ECO:0000256" key="1">
    <source>
        <dbReference type="SAM" id="Phobius"/>
    </source>
</evidence>
<name>A0ABS7EJ23_9GAMM</name>
<evidence type="ECO:0000313" key="3">
    <source>
        <dbReference type="Proteomes" id="UP001166251"/>
    </source>
</evidence>
<dbReference type="Pfam" id="PF11376">
    <property type="entry name" value="DUF3179"/>
    <property type="match status" value="1"/>
</dbReference>
<dbReference type="InterPro" id="IPR021516">
    <property type="entry name" value="DUF3179"/>
</dbReference>
<proteinExistence type="predicted"/>
<feature type="transmembrane region" description="Helical" evidence="1">
    <location>
        <begin position="9"/>
        <end position="30"/>
    </location>
</feature>
<sequence length="386" mass="44072">MSNTSKKPLVWFSLVAAVTATFSIFCAVLMTEPGQSLNLPREWIVTYYQYRWWFIGLNIGLMGYLWYLHSKYQIWNKLKMGLATGGVATTIIAANFMLAAFFPSLQHNAEYVSIAEANDILQDEDIVYAVEINGDVRAFPRKHLEIPHIAGDNIGGKDVAITFCALSNLPVVIEQDIGHGESDLGILIQTNNNLVMVDRSSGDLIQQMTMESEFTDTNIVKHANTMMSWHDFKNVYPEGRVFLYAFERNMDKFLTKVFEGPMAKQFSSDHGAIFPTLDMADTRVEHKEQVWGYTSNNNQLAFTQRFAQANPIYKFEVDGRNMVMVYDQQSDILNVFDTVKNGQQIEFEEIDVFGNTDQGRLTQVPMHNGVFWMVWAHWFPNTEVMS</sequence>
<keyword evidence="1" id="KW-1133">Transmembrane helix</keyword>
<protein>
    <submittedName>
        <fullName evidence="2">DUF3179 domain-containing protein</fullName>
    </submittedName>
</protein>
<reference evidence="2" key="1">
    <citation type="submission" date="2021-07" db="EMBL/GenBank/DDBJ databases">
        <title>Neiella marina sp. nov., isolated from the intestinal content of sea cucumber Apostichopus japonicus.</title>
        <authorList>
            <person name="Bai X."/>
        </authorList>
    </citation>
    <scope>NUCLEOTIDE SEQUENCE</scope>
    <source>
        <strain evidence="2">126</strain>
    </source>
</reference>
<dbReference type="RefSeq" id="WP_220104843.1">
    <property type="nucleotide sequence ID" value="NZ_JAHZSS010000020.1"/>
</dbReference>
<keyword evidence="3" id="KW-1185">Reference proteome</keyword>
<dbReference type="Proteomes" id="UP001166251">
    <property type="component" value="Unassembled WGS sequence"/>
</dbReference>
<keyword evidence="1" id="KW-0472">Membrane</keyword>
<gene>
    <name evidence="2" type="ORF">K0504_14355</name>
</gene>
<comment type="caution">
    <text evidence="2">The sequence shown here is derived from an EMBL/GenBank/DDBJ whole genome shotgun (WGS) entry which is preliminary data.</text>
</comment>
<feature type="transmembrane region" description="Helical" evidence="1">
    <location>
        <begin position="80"/>
        <end position="102"/>
    </location>
</feature>
<evidence type="ECO:0000313" key="2">
    <source>
        <dbReference type="EMBL" id="MBW8192215.1"/>
    </source>
</evidence>
<organism evidence="2 3">
    <name type="scientific">Neiella holothuriorum</name>
    <dbReference type="NCBI Taxonomy" id="2870530"/>
    <lineage>
        <taxon>Bacteria</taxon>
        <taxon>Pseudomonadati</taxon>
        <taxon>Pseudomonadota</taxon>
        <taxon>Gammaproteobacteria</taxon>
        <taxon>Alteromonadales</taxon>
        <taxon>Echinimonadaceae</taxon>
        <taxon>Neiella</taxon>
    </lineage>
</organism>
<keyword evidence="1" id="KW-0812">Transmembrane</keyword>
<accession>A0ABS7EJ23</accession>
<feature type="transmembrane region" description="Helical" evidence="1">
    <location>
        <begin position="50"/>
        <end position="68"/>
    </location>
</feature>